<dbReference type="GeneID" id="129339037"/>
<evidence type="ECO:0000256" key="1">
    <source>
        <dbReference type="ARBA" id="ARBA00004138"/>
    </source>
</evidence>
<dbReference type="InterPro" id="IPR001611">
    <property type="entry name" value="Leu-rich_rpt"/>
</dbReference>
<proteinExistence type="predicted"/>
<evidence type="ECO:0000256" key="4">
    <source>
        <dbReference type="ARBA" id="ARBA00023069"/>
    </source>
</evidence>
<feature type="compositionally biased region" description="Acidic residues" evidence="6">
    <location>
        <begin position="176"/>
        <end position="189"/>
    </location>
</feature>
<name>A0AA97K641_EUBMA</name>
<dbReference type="InterPro" id="IPR032675">
    <property type="entry name" value="LRR_dom_sf"/>
</dbReference>
<dbReference type="KEGG" id="emc:129339037"/>
<dbReference type="SMART" id="SM00365">
    <property type="entry name" value="LRR_SD22"/>
    <property type="match status" value="3"/>
</dbReference>
<dbReference type="PANTHER" id="PTHR45973">
    <property type="entry name" value="PROTEIN PHOSPHATASE 1 REGULATORY SUBUNIT SDS22-RELATED"/>
    <property type="match status" value="1"/>
</dbReference>
<feature type="region of interest" description="Disordered" evidence="6">
    <location>
        <begin position="243"/>
        <end position="319"/>
    </location>
</feature>
<dbReference type="InterPro" id="IPR050576">
    <property type="entry name" value="Cilia_flagella_integrity"/>
</dbReference>
<accession>A0AA97K641</accession>
<dbReference type="SUPFAM" id="SSF52058">
    <property type="entry name" value="L domain-like"/>
    <property type="match status" value="1"/>
</dbReference>
<gene>
    <name evidence="8" type="primary">LRRC46</name>
</gene>
<dbReference type="CTD" id="90506"/>
<evidence type="ECO:0000256" key="3">
    <source>
        <dbReference type="ARBA" id="ARBA00022737"/>
    </source>
</evidence>
<evidence type="ECO:0000313" key="7">
    <source>
        <dbReference type="Proteomes" id="UP001190640"/>
    </source>
</evidence>
<dbReference type="PANTHER" id="PTHR45973:SF9">
    <property type="entry name" value="LEUCINE-RICH REPEAT-CONTAINING PROTEIN 46"/>
    <property type="match status" value="1"/>
</dbReference>
<evidence type="ECO:0000256" key="2">
    <source>
        <dbReference type="ARBA" id="ARBA00022614"/>
    </source>
</evidence>
<keyword evidence="5" id="KW-0966">Cell projection</keyword>
<dbReference type="PROSITE" id="PS51450">
    <property type="entry name" value="LRR"/>
    <property type="match status" value="3"/>
</dbReference>
<dbReference type="Pfam" id="PF14580">
    <property type="entry name" value="LRR_9"/>
    <property type="match status" value="1"/>
</dbReference>
<feature type="compositionally biased region" description="Polar residues" evidence="6">
    <location>
        <begin position="298"/>
        <end position="309"/>
    </location>
</feature>
<reference evidence="8" key="1">
    <citation type="submission" date="2025-08" db="UniProtKB">
        <authorList>
            <consortium name="RefSeq"/>
        </authorList>
    </citation>
    <scope>IDENTIFICATION</scope>
    <source>
        <tissue evidence="8">Blood</tissue>
    </source>
</reference>
<keyword evidence="7" id="KW-1185">Reference proteome</keyword>
<dbReference type="Gene3D" id="3.80.10.10">
    <property type="entry name" value="Ribonuclease Inhibitor"/>
    <property type="match status" value="1"/>
</dbReference>
<dbReference type="AlphaFoldDB" id="A0AA97K641"/>
<evidence type="ECO:0000313" key="8">
    <source>
        <dbReference type="RefSeq" id="XP_054849614.1"/>
    </source>
</evidence>
<dbReference type="RefSeq" id="XP_054849614.1">
    <property type="nucleotide sequence ID" value="XM_054993639.1"/>
</dbReference>
<keyword evidence="2" id="KW-0433">Leucine-rich repeat</keyword>
<evidence type="ECO:0000256" key="6">
    <source>
        <dbReference type="SAM" id="MobiDB-lite"/>
    </source>
</evidence>
<keyword evidence="3" id="KW-0677">Repeat</keyword>
<keyword evidence="4" id="KW-0969">Cilium</keyword>
<organism evidence="7 8">
    <name type="scientific">Eublepharis macularius</name>
    <name type="common">Leopard gecko</name>
    <name type="synonym">Cyrtodactylus macularius</name>
    <dbReference type="NCBI Taxonomy" id="481883"/>
    <lineage>
        <taxon>Eukaryota</taxon>
        <taxon>Metazoa</taxon>
        <taxon>Chordata</taxon>
        <taxon>Craniata</taxon>
        <taxon>Vertebrata</taxon>
        <taxon>Euteleostomi</taxon>
        <taxon>Lepidosauria</taxon>
        <taxon>Squamata</taxon>
        <taxon>Bifurcata</taxon>
        <taxon>Gekkota</taxon>
        <taxon>Eublepharidae</taxon>
        <taxon>Eublepharinae</taxon>
        <taxon>Eublepharis</taxon>
    </lineage>
</organism>
<feature type="compositionally biased region" description="Basic and acidic residues" evidence="6">
    <location>
        <begin position="283"/>
        <end position="297"/>
    </location>
</feature>
<comment type="subcellular location">
    <subcellularLocation>
        <location evidence="1">Cell projection</location>
        <location evidence="1">Cilium</location>
    </subcellularLocation>
</comment>
<sequence length="319" mass="35931">MPGENIHSCFKEGVNLTKSLIAQRNLFASVEKEVPESISQALTSLLVLRLDRERISCIPNLQGLEQIHSIYLQQNQIEKIENLSCFPNLKFLSLAGNRISRVENLRALPKLQFLDLSHNHIKSLNTDELPQSLLVLELTGNKCTKQNSYRESVLAALPHLIELDAHHVPNRKAREEMEESLEDSDEDIPELSQPLSTEKVDFFVDLHNEFTSRSERRRREALSEHEAHLEELKDRQNLRHLLLNASPQGPSPPGPKTPTMEALTPQTECHGAPRPSLETASSTDHEGLSIPKGKSEVRSQVQVKGQVSSMAKYVTKAKK</sequence>
<evidence type="ECO:0000256" key="5">
    <source>
        <dbReference type="ARBA" id="ARBA00023273"/>
    </source>
</evidence>
<dbReference type="Proteomes" id="UP001190640">
    <property type="component" value="Chromosome 12"/>
</dbReference>
<feature type="region of interest" description="Disordered" evidence="6">
    <location>
        <begin position="168"/>
        <end position="194"/>
    </location>
</feature>
<protein>
    <submittedName>
        <fullName evidence="8">Leucine-rich repeat-containing protein 46 isoform X1</fullName>
    </submittedName>
</protein>